<evidence type="ECO:0000256" key="2">
    <source>
        <dbReference type="ARBA" id="ARBA00023008"/>
    </source>
</evidence>
<dbReference type="PANTHER" id="PTHR12151">
    <property type="entry name" value="ELECTRON TRANSPORT PROTIN SCO1/SENC FAMILY MEMBER"/>
    <property type="match status" value="1"/>
</dbReference>
<name>A0A2U3ALF9_9BACL</name>
<dbReference type="InterPro" id="IPR003782">
    <property type="entry name" value="SCO1/SenC"/>
</dbReference>
<gene>
    <name evidence="7" type="ORF">DEX24_08535</name>
</gene>
<dbReference type="InterPro" id="IPR013766">
    <property type="entry name" value="Thioredoxin_domain"/>
</dbReference>
<dbReference type="RefSeq" id="WP_109306004.1">
    <property type="nucleotide sequence ID" value="NZ_BJUF01000033.1"/>
</dbReference>
<keyword evidence="2 3" id="KW-0186">Copper</keyword>
<comment type="similarity">
    <text evidence="1">Belongs to the SCO1/2 family.</text>
</comment>
<keyword evidence="5" id="KW-0732">Signal</keyword>
<reference evidence="7 8" key="1">
    <citation type="submission" date="2018-05" db="EMBL/GenBank/DDBJ databases">
        <title>Kurthia sibirica genome sequence.</title>
        <authorList>
            <person name="Maclea K.S."/>
            <person name="Goen A.E."/>
        </authorList>
    </citation>
    <scope>NUCLEOTIDE SEQUENCE [LARGE SCALE GENOMIC DNA]</scope>
    <source>
        <strain evidence="7 8">ATCC 49154</strain>
    </source>
</reference>
<feature type="chain" id="PRO_5038458485" evidence="5">
    <location>
        <begin position="25"/>
        <end position="199"/>
    </location>
</feature>
<dbReference type="AlphaFoldDB" id="A0A2U3ALF9"/>
<evidence type="ECO:0000313" key="8">
    <source>
        <dbReference type="Proteomes" id="UP000245938"/>
    </source>
</evidence>
<feature type="binding site" evidence="3">
    <location>
        <position position="67"/>
    </location>
    <ligand>
        <name>Cu cation</name>
        <dbReference type="ChEBI" id="CHEBI:23378"/>
    </ligand>
</feature>
<evidence type="ECO:0000256" key="3">
    <source>
        <dbReference type="PIRSR" id="PIRSR603782-1"/>
    </source>
</evidence>
<keyword evidence="3" id="KW-0479">Metal-binding</keyword>
<evidence type="ECO:0000256" key="4">
    <source>
        <dbReference type="PIRSR" id="PIRSR603782-2"/>
    </source>
</evidence>
<organism evidence="7 8">
    <name type="scientific">Kurthia sibirica</name>
    <dbReference type="NCBI Taxonomy" id="202750"/>
    <lineage>
        <taxon>Bacteria</taxon>
        <taxon>Bacillati</taxon>
        <taxon>Bacillota</taxon>
        <taxon>Bacilli</taxon>
        <taxon>Bacillales</taxon>
        <taxon>Caryophanaceae</taxon>
        <taxon>Kurthia</taxon>
    </lineage>
</organism>
<feature type="signal peptide" evidence="5">
    <location>
        <begin position="1"/>
        <end position="24"/>
    </location>
</feature>
<dbReference type="EMBL" id="QFVR01000009">
    <property type="protein sequence ID" value="PWI25375.1"/>
    <property type="molecule type" value="Genomic_DNA"/>
</dbReference>
<evidence type="ECO:0000313" key="7">
    <source>
        <dbReference type="EMBL" id="PWI25375.1"/>
    </source>
</evidence>
<feature type="domain" description="Thioredoxin" evidence="6">
    <location>
        <begin position="29"/>
        <end position="196"/>
    </location>
</feature>
<evidence type="ECO:0000256" key="1">
    <source>
        <dbReference type="ARBA" id="ARBA00010996"/>
    </source>
</evidence>
<dbReference type="Gene3D" id="3.40.30.10">
    <property type="entry name" value="Glutaredoxin"/>
    <property type="match status" value="1"/>
</dbReference>
<dbReference type="PROSITE" id="PS51257">
    <property type="entry name" value="PROKAR_LIPOPROTEIN"/>
    <property type="match status" value="1"/>
</dbReference>
<protein>
    <submittedName>
        <fullName evidence="7">Cytochrome c oxidase assembly protein</fullName>
    </submittedName>
</protein>
<dbReference type="Pfam" id="PF02630">
    <property type="entry name" value="SCO1-SenC"/>
    <property type="match status" value="1"/>
</dbReference>
<feature type="binding site" evidence="3">
    <location>
        <position position="159"/>
    </location>
    <ligand>
        <name>Cu cation</name>
        <dbReference type="ChEBI" id="CHEBI:23378"/>
    </ligand>
</feature>
<dbReference type="InterPro" id="IPR036249">
    <property type="entry name" value="Thioredoxin-like_sf"/>
</dbReference>
<dbReference type="GO" id="GO:0046872">
    <property type="term" value="F:metal ion binding"/>
    <property type="evidence" value="ECO:0007669"/>
    <property type="project" value="UniProtKB-KW"/>
</dbReference>
<sequence length="199" mass="22128">MRKIAKLMPILLLFAVIIAGCSSGKNFKAETAYDIQEFSATNQKGDQVKLDSLKGKPWIAMFIFTTCTTVCPPMTANMADIQKTLHEKKINDYNIVGFTVDPTIDTEKKLAAYLKNYNVVDDSKWQFLTGYSQAFIEKFAVDSFKTLVKKTDGNDQVMHGTSFSLVDQKGVVVKSYSGVSNVPKDEIVTDLESIIEDGK</sequence>
<feature type="disulfide bond" description="Redox-active" evidence="4">
    <location>
        <begin position="67"/>
        <end position="71"/>
    </location>
</feature>
<dbReference type="Proteomes" id="UP000245938">
    <property type="component" value="Unassembled WGS sequence"/>
</dbReference>
<proteinExistence type="inferred from homology"/>
<evidence type="ECO:0000259" key="6">
    <source>
        <dbReference type="PROSITE" id="PS51352"/>
    </source>
</evidence>
<dbReference type="CDD" id="cd02968">
    <property type="entry name" value="SCO"/>
    <property type="match status" value="1"/>
</dbReference>
<comment type="caution">
    <text evidence="7">The sequence shown here is derived from an EMBL/GenBank/DDBJ whole genome shotgun (WGS) entry which is preliminary data.</text>
</comment>
<keyword evidence="4" id="KW-1015">Disulfide bond</keyword>
<dbReference type="OrthoDB" id="9811998at2"/>
<feature type="binding site" evidence="3">
    <location>
        <position position="71"/>
    </location>
    <ligand>
        <name>Cu cation</name>
        <dbReference type="ChEBI" id="CHEBI:23378"/>
    </ligand>
</feature>
<dbReference type="PROSITE" id="PS51352">
    <property type="entry name" value="THIOREDOXIN_2"/>
    <property type="match status" value="1"/>
</dbReference>
<evidence type="ECO:0000256" key="5">
    <source>
        <dbReference type="SAM" id="SignalP"/>
    </source>
</evidence>
<accession>A0A2U3ALF9</accession>
<dbReference type="SUPFAM" id="SSF52833">
    <property type="entry name" value="Thioredoxin-like"/>
    <property type="match status" value="1"/>
</dbReference>
<keyword evidence="8" id="KW-1185">Reference proteome</keyword>
<dbReference type="PANTHER" id="PTHR12151:SF25">
    <property type="entry name" value="LINALOOL DEHYDRATASE_ISOMERASE DOMAIN-CONTAINING PROTEIN"/>
    <property type="match status" value="1"/>
</dbReference>